<dbReference type="InParanoid" id="A0A4W3HE71"/>
<dbReference type="GeneTree" id="ENSGT00830000128446"/>
<feature type="domain" description="Ig-like" evidence="8">
    <location>
        <begin position="4"/>
        <end position="118"/>
    </location>
</feature>
<dbReference type="GO" id="GO:0002376">
    <property type="term" value="P:immune system process"/>
    <property type="evidence" value="ECO:0007669"/>
    <property type="project" value="UniProtKB-KW"/>
</dbReference>
<dbReference type="InterPro" id="IPR036179">
    <property type="entry name" value="Ig-like_dom_sf"/>
</dbReference>
<evidence type="ECO:0000259" key="8">
    <source>
        <dbReference type="PROSITE" id="PS50835"/>
    </source>
</evidence>
<name>A0A4W3HE71_CALMI</name>
<dbReference type="GO" id="GO:0009617">
    <property type="term" value="P:response to bacterium"/>
    <property type="evidence" value="ECO:0007669"/>
    <property type="project" value="TreeGrafter"/>
</dbReference>
<keyword evidence="3" id="KW-0732">Signal</keyword>
<dbReference type="GO" id="GO:0005886">
    <property type="term" value="C:plasma membrane"/>
    <property type="evidence" value="ECO:0007669"/>
    <property type="project" value="UniProtKB-SubCell"/>
</dbReference>
<evidence type="ECO:0000256" key="5">
    <source>
        <dbReference type="ARBA" id="ARBA00023136"/>
    </source>
</evidence>
<dbReference type="PANTHER" id="PTHR19433">
    <property type="entry name" value="T-CELL RECEPTOR ALPHA CHAIN V REGION-RELATED"/>
    <property type="match status" value="1"/>
</dbReference>
<reference evidence="10" key="2">
    <citation type="journal article" date="2007" name="PLoS Biol.">
        <title>Survey sequencing and comparative analysis of the elephant shark (Callorhinchus milii) genome.</title>
        <authorList>
            <person name="Venkatesh B."/>
            <person name="Kirkness E.F."/>
            <person name="Loh Y.H."/>
            <person name="Halpern A.L."/>
            <person name="Lee A.P."/>
            <person name="Johnson J."/>
            <person name="Dandona N."/>
            <person name="Viswanathan L.D."/>
            <person name="Tay A."/>
            <person name="Venter J.C."/>
            <person name="Strausberg R.L."/>
            <person name="Brenner S."/>
        </authorList>
    </citation>
    <scope>NUCLEOTIDE SEQUENCE [LARGE SCALE GENOMIC DNA]</scope>
</reference>
<dbReference type="Pfam" id="PF07686">
    <property type="entry name" value="V-set"/>
    <property type="match status" value="1"/>
</dbReference>
<evidence type="ECO:0000256" key="3">
    <source>
        <dbReference type="ARBA" id="ARBA00022729"/>
    </source>
</evidence>
<protein>
    <recommendedName>
        <fullName evidence="8">Ig-like domain-containing protein</fullName>
    </recommendedName>
</protein>
<evidence type="ECO:0000313" key="10">
    <source>
        <dbReference type="Proteomes" id="UP000314986"/>
    </source>
</evidence>
<keyword evidence="7" id="KW-0325">Glycoprotein</keyword>
<evidence type="ECO:0000256" key="6">
    <source>
        <dbReference type="ARBA" id="ARBA00023157"/>
    </source>
</evidence>
<keyword evidence="10" id="KW-1185">Reference proteome</keyword>
<dbReference type="SUPFAM" id="SSF48726">
    <property type="entry name" value="Immunoglobulin"/>
    <property type="match status" value="1"/>
</dbReference>
<evidence type="ECO:0000256" key="4">
    <source>
        <dbReference type="ARBA" id="ARBA00022859"/>
    </source>
</evidence>
<accession>A0A4W3HE71</accession>
<dbReference type="Ensembl" id="ENSCMIT00000008265.1">
    <property type="protein sequence ID" value="ENSCMIP00000008034.1"/>
    <property type="gene ID" value="ENSCMIG00000004336.1"/>
</dbReference>
<keyword evidence="2" id="KW-1003">Cell membrane</keyword>
<dbReference type="InterPro" id="IPR013783">
    <property type="entry name" value="Ig-like_fold"/>
</dbReference>
<dbReference type="PROSITE" id="PS50835">
    <property type="entry name" value="IG_LIKE"/>
    <property type="match status" value="1"/>
</dbReference>
<dbReference type="SMART" id="SM00409">
    <property type="entry name" value="IG"/>
    <property type="match status" value="1"/>
</dbReference>
<keyword evidence="6" id="KW-1015">Disulfide bond</keyword>
<evidence type="ECO:0000313" key="9">
    <source>
        <dbReference type="Ensembl" id="ENSCMIP00000008034.1"/>
    </source>
</evidence>
<evidence type="ECO:0000256" key="1">
    <source>
        <dbReference type="ARBA" id="ARBA00004236"/>
    </source>
</evidence>
<dbReference type="InterPro" id="IPR007110">
    <property type="entry name" value="Ig-like_dom"/>
</dbReference>
<dbReference type="InterPro" id="IPR013106">
    <property type="entry name" value="Ig_V-set"/>
</dbReference>
<keyword evidence="5" id="KW-0472">Membrane</keyword>
<organism evidence="9 10">
    <name type="scientific">Callorhinchus milii</name>
    <name type="common">Ghost shark</name>
    <dbReference type="NCBI Taxonomy" id="7868"/>
    <lineage>
        <taxon>Eukaryota</taxon>
        <taxon>Metazoa</taxon>
        <taxon>Chordata</taxon>
        <taxon>Craniata</taxon>
        <taxon>Vertebrata</taxon>
        <taxon>Chondrichthyes</taxon>
        <taxon>Holocephali</taxon>
        <taxon>Chimaeriformes</taxon>
        <taxon>Callorhinchidae</taxon>
        <taxon>Callorhinchus</taxon>
    </lineage>
</organism>
<dbReference type="AlphaFoldDB" id="A0A4W3HE71"/>
<comment type="subcellular location">
    <subcellularLocation>
        <location evidence="1">Cell membrane</location>
    </subcellularLocation>
</comment>
<reference evidence="9" key="4">
    <citation type="submission" date="2025-08" db="UniProtKB">
        <authorList>
            <consortium name="Ensembl"/>
        </authorList>
    </citation>
    <scope>IDENTIFICATION</scope>
</reference>
<reference evidence="9" key="5">
    <citation type="submission" date="2025-09" db="UniProtKB">
        <authorList>
            <consortium name="Ensembl"/>
        </authorList>
    </citation>
    <scope>IDENTIFICATION</scope>
</reference>
<keyword evidence="4" id="KW-0391">Immunity</keyword>
<reference evidence="10" key="3">
    <citation type="journal article" date="2014" name="Nature">
        <title>Elephant shark genome provides unique insights into gnathostome evolution.</title>
        <authorList>
            <consortium name="International Elephant Shark Genome Sequencing Consortium"/>
            <person name="Venkatesh B."/>
            <person name="Lee A.P."/>
            <person name="Ravi V."/>
            <person name="Maurya A.K."/>
            <person name="Lian M.M."/>
            <person name="Swann J.B."/>
            <person name="Ohta Y."/>
            <person name="Flajnik M.F."/>
            <person name="Sutoh Y."/>
            <person name="Kasahara M."/>
            <person name="Hoon S."/>
            <person name="Gangu V."/>
            <person name="Roy S.W."/>
            <person name="Irimia M."/>
            <person name="Korzh V."/>
            <person name="Kondrychyn I."/>
            <person name="Lim Z.W."/>
            <person name="Tay B.H."/>
            <person name="Tohari S."/>
            <person name="Kong K.W."/>
            <person name="Ho S."/>
            <person name="Lorente-Galdos B."/>
            <person name="Quilez J."/>
            <person name="Marques-Bonet T."/>
            <person name="Raney B.J."/>
            <person name="Ingham P.W."/>
            <person name="Tay A."/>
            <person name="Hillier L.W."/>
            <person name="Minx P."/>
            <person name="Boehm T."/>
            <person name="Wilson R.K."/>
            <person name="Brenner S."/>
            <person name="Warren W.C."/>
        </authorList>
    </citation>
    <scope>NUCLEOTIDE SEQUENCE [LARGE SCALE GENOMIC DNA]</scope>
</reference>
<dbReference type="Gene3D" id="2.60.40.10">
    <property type="entry name" value="Immunoglobulins"/>
    <property type="match status" value="1"/>
</dbReference>
<reference evidence="10" key="1">
    <citation type="journal article" date="2006" name="Science">
        <title>Ancient noncoding elements conserved in the human genome.</title>
        <authorList>
            <person name="Venkatesh B."/>
            <person name="Kirkness E.F."/>
            <person name="Loh Y.H."/>
            <person name="Halpern A.L."/>
            <person name="Lee A.P."/>
            <person name="Johnson J."/>
            <person name="Dandona N."/>
            <person name="Viswanathan L.D."/>
            <person name="Tay A."/>
            <person name="Venter J.C."/>
            <person name="Strausberg R.L."/>
            <person name="Brenner S."/>
        </authorList>
    </citation>
    <scope>NUCLEOTIDE SEQUENCE [LARGE SCALE GENOMIC DNA]</scope>
</reference>
<proteinExistence type="predicted"/>
<dbReference type="InterPro" id="IPR052051">
    <property type="entry name" value="TCR_complex_component"/>
</dbReference>
<dbReference type="Proteomes" id="UP000314986">
    <property type="component" value="Unassembled WGS sequence"/>
</dbReference>
<evidence type="ECO:0000256" key="2">
    <source>
        <dbReference type="ARBA" id="ARBA00022475"/>
    </source>
</evidence>
<dbReference type="SMART" id="SM00406">
    <property type="entry name" value="IGv"/>
    <property type="match status" value="1"/>
</dbReference>
<dbReference type="InterPro" id="IPR003599">
    <property type="entry name" value="Ig_sub"/>
</dbReference>
<evidence type="ECO:0000256" key="7">
    <source>
        <dbReference type="ARBA" id="ARBA00023180"/>
    </source>
</evidence>
<sequence length="218" mass="24246">MILPHQTFIHSSFDIILEQTAGLSKQEGDTVSLSCSYTTSSPYAALYWYRHHPGLAPQYILYRDTDGNDKTADFAKGRFTSQVDKNQKHTTLSISSVIGTDAATYYCGLTTSTVLQVNDIPVQKPPKVEPCSSVVRALASQTIDLCLIPSRAKYWATFLTPHTSVCLAVNKNTIASRLTDSTLAFIYLTINRNTHVILNNYISKILIRSLNLRLFVGH</sequence>